<dbReference type="Gene3D" id="3.20.20.140">
    <property type="entry name" value="Metal-dependent hydrolases"/>
    <property type="match status" value="1"/>
</dbReference>
<dbReference type="PROSITE" id="PS50297">
    <property type="entry name" value="ANK_REP_REGION"/>
    <property type="match status" value="3"/>
</dbReference>
<evidence type="ECO:0000313" key="4">
    <source>
        <dbReference type="EMBL" id="GAG18036.1"/>
    </source>
</evidence>
<dbReference type="PROSITE" id="PS50088">
    <property type="entry name" value="ANK_REPEAT"/>
    <property type="match status" value="3"/>
</dbReference>
<dbReference type="SMART" id="SM00248">
    <property type="entry name" value="ANK"/>
    <property type="match status" value="3"/>
</dbReference>
<evidence type="ECO:0000259" key="3">
    <source>
        <dbReference type="Pfam" id="PF04909"/>
    </source>
</evidence>
<reference evidence="4" key="1">
    <citation type="journal article" date="2014" name="Front. Microbiol.">
        <title>High frequency of phylogenetically diverse reductive dehalogenase-homologous genes in deep subseafloor sedimentary metagenomes.</title>
        <authorList>
            <person name="Kawai M."/>
            <person name="Futagami T."/>
            <person name="Toyoda A."/>
            <person name="Takaki Y."/>
            <person name="Nishi S."/>
            <person name="Hori S."/>
            <person name="Arai W."/>
            <person name="Tsubouchi T."/>
            <person name="Morono Y."/>
            <person name="Uchiyama I."/>
            <person name="Ito T."/>
            <person name="Fujiyama A."/>
            <person name="Inagaki F."/>
            <person name="Takami H."/>
        </authorList>
    </citation>
    <scope>NUCLEOTIDE SEQUENCE</scope>
    <source>
        <strain evidence="4">Expedition CK06-06</strain>
    </source>
</reference>
<dbReference type="PRINTS" id="PR01415">
    <property type="entry name" value="ANKYRIN"/>
</dbReference>
<keyword evidence="1" id="KW-0677">Repeat</keyword>
<dbReference type="Pfam" id="PF04909">
    <property type="entry name" value="Amidohydro_2"/>
    <property type="match status" value="1"/>
</dbReference>
<dbReference type="Pfam" id="PF12796">
    <property type="entry name" value="Ank_2"/>
    <property type="match status" value="2"/>
</dbReference>
<dbReference type="InterPro" id="IPR032466">
    <property type="entry name" value="Metal_Hydrolase"/>
</dbReference>
<comment type="caution">
    <text evidence="4">The sequence shown here is derived from an EMBL/GenBank/DDBJ whole genome shotgun (WGS) entry which is preliminary data.</text>
</comment>
<sequence>LHGGWPFAKEAGVMLHKPNVYADLAGHAFFCSTHALSKTIRAWLEWYPEKVLFGTKAVGISPLSDWEERGWLTTNSTRIALAIALTEMMNDGQISRNRALELAEMVLRTNAIRLYDFKSTIHKAADAGDLAKVKAFIQEGIDVNTKVHGCTPLHCAARYGHKEVAELLIAKGADINAKDTRGRNPIDLAMNQGRKEIAKLLLSKSADVSLHTAAYIGDLQRVQKFIDGGANVDANDQTGQTALHYAAKAGQIAVA</sequence>
<gene>
    <name evidence="4" type="ORF">S01H1_58238</name>
</gene>
<dbReference type="InterPro" id="IPR006680">
    <property type="entry name" value="Amidohydro-rel"/>
</dbReference>
<proteinExistence type="predicted"/>
<evidence type="ECO:0000256" key="1">
    <source>
        <dbReference type="ARBA" id="ARBA00022737"/>
    </source>
</evidence>
<feature type="non-terminal residue" evidence="4">
    <location>
        <position position="1"/>
    </location>
</feature>
<dbReference type="AlphaFoldDB" id="X0WZ80"/>
<dbReference type="Gene3D" id="1.25.40.20">
    <property type="entry name" value="Ankyrin repeat-containing domain"/>
    <property type="match status" value="2"/>
</dbReference>
<organism evidence="4">
    <name type="scientific">marine sediment metagenome</name>
    <dbReference type="NCBI Taxonomy" id="412755"/>
    <lineage>
        <taxon>unclassified sequences</taxon>
        <taxon>metagenomes</taxon>
        <taxon>ecological metagenomes</taxon>
    </lineage>
</organism>
<keyword evidence="2" id="KW-0040">ANK repeat</keyword>
<dbReference type="SUPFAM" id="SSF51556">
    <property type="entry name" value="Metallo-dependent hydrolases"/>
    <property type="match status" value="1"/>
</dbReference>
<dbReference type="PANTHER" id="PTHR24171">
    <property type="entry name" value="ANKYRIN REPEAT DOMAIN-CONTAINING PROTEIN 39-RELATED"/>
    <property type="match status" value="1"/>
</dbReference>
<name>X0WZ80_9ZZZZ</name>
<dbReference type="EMBL" id="BARS01038036">
    <property type="protein sequence ID" value="GAG18036.1"/>
    <property type="molecule type" value="Genomic_DNA"/>
</dbReference>
<accession>X0WZ80</accession>
<feature type="non-terminal residue" evidence="4">
    <location>
        <position position="255"/>
    </location>
</feature>
<dbReference type="SUPFAM" id="SSF48403">
    <property type="entry name" value="Ankyrin repeat"/>
    <property type="match status" value="1"/>
</dbReference>
<dbReference type="PANTHER" id="PTHR24171:SF9">
    <property type="entry name" value="ANKYRIN REPEAT DOMAIN-CONTAINING PROTEIN 39"/>
    <property type="match status" value="1"/>
</dbReference>
<dbReference type="InterPro" id="IPR002110">
    <property type="entry name" value="Ankyrin_rpt"/>
</dbReference>
<dbReference type="InterPro" id="IPR036770">
    <property type="entry name" value="Ankyrin_rpt-contain_sf"/>
</dbReference>
<feature type="domain" description="Amidohydrolase-related" evidence="3">
    <location>
        <begin position="2"/>
        <end position="117"/>
    </location>
</feature>
<protein>
    <recommendedName>
        <fullName evidence="3">Amidohydrolase-related domain-containing protein</fullName>
    </recommendedName>
</protein>
<evidence type="ECO:0000256" key="2">
    <source>
        <dbReference type="ARBA" id="ARBA00023043"/>
    </source>
</evidence>